<protein>
    <submittedName>
        <fullName evidence="1">Uncharacterized protein</fullName>
    </submittedName>
</protein>
<keyword evidence="2" id="KW-1185">Reference proteome</keyword>
<reference evidence="1" key="2">
    <citation type="submission" date="2025-09" db="UniProtKB">
        <authorList>
            <consortium name="Ensembl"/>
        </authorList>
    </citation>
    <scope>IDENTIFICATION</scope>
</reference>
<dbReference type="Ensembl" id="ENSFALT00000035810.1">
    <property type="protein sequence ID" value="ENSFALP00000026134.1"/>
    <property type="gene ID" value="ENSFALG00000028534.1"/>
</dbReference>
<accession>A0A803VTS8</accession>
<evidence type="ECO:0000313" key="1">
    <source>
        <dbReference type="Ensembl" id="ENSFALP00000026134.1"/>
    </source>
</evidence>
<organism evidence="1 2">
    <name type="scientific">Ficedula albicollis</name>
    <name type="common">Collared flycatcher</name>
    <name type="synonym">Muscicapa albicollis</name>
    <dbReference type="NCBI Taxonomy" id="59894"/>
    <lineage>
        <taxon>Eukaryota</taxon>
        <taxon>Metazoa</taxon>
        <taxon>Chordata</taxon>
        <taxon>Craniata</taxon>
        <taxon>Vertebrata</taxon>
        <taxon>Euteleostomi</taxon>
        <taxon>Archelosauria</taxon>
        <taxon>Archosauria</taxon>
        <taxon>Dinosauria</taxon>
        <taxon>Saurischia</taxon>
        <taxon>Theropoda</taxon>
        <taxon>Coelurosauria</taxon>
        <taxon>Aves</taxon>
        <taxon>Neognathae</taxon>
        <taxon>Neoaves</taxon>
        <taxon>Telluraves</taxon>
        <taxon>Australaves</taxon>
        <taxon>Passeriformes</taxon>
        <taxon>Muscicapidae</taxon>
        <taxon>Ficedula</taxon>
    </lineage>
</organism>
<sequence length="97" mass="10431">MLLAVEARRDERAELHQVPVTRCWGDLCWPPGILGVWAGCGSRRLRGIQSCPREMSPVLLCAPSVPQGWPCPGSGPPRQGLCSAPVVHAGLKAHFPV</sequence>
<dbReference type="Proteomes" id="UP000016665">
    <property type="component" value="Unplaced"/>
</dbReference>
<dbReference type="AlphaFoldDB" id="A0A803VTS8"/>
<reference evidence="1" key="1">
    <citation type="submission" date="2025-08" db="UniProtKB">
        <authorList>
            <consortium name="Ensembl"/>
        </authorList>
    </citation>
    <scope>IDENTIFICATION</scope>
</reference>
<name>A0A803VTS8_FICAL</name>
<proteinExistence type="predicted"/>
<evidence type="ECO:0000313" key="2">
    <source>
        <dbReference type="Proteomes" id="UP000016665"/>
    </source>
</evidence>